<dbReference type="RefSeq" id="WP_016483412.1">
    <property type="nucleotide sequence ID" value="NC_021487.1"/>
</dbReference>
<evidence type="ECO:0000313" key="7">
    <source>
        <dbReference type="Proteomes" id="UP000014227"/>
    </source>
</evidence>
<name>S0EZL0_CHTCT</name>
<proteinExistence type="inferred from homology"/>
<evidence type="ECO:0000256" key="1">
    <source>
        <dbReference type="ARBA" id="ARBA00002591"/>
    </source>
</evidence>
<keyword evidence="6" id="KW-0282">Flagellum</keyword>
<dbReference type="PANTHER" id="PTHR30381">
    <property type="entry name" value="FLAGELLAR P-RING PERIPLASMIC PROTEIN FLGI"/>
    <property type="match status" value="1"/>
</dbReference>
<dbReference type="STRING" id="454171.CP488_02009"/>
<evidence type="ECO:0000256" key="2">
    <source>
        <dbReference type="ARBA" id="ARBA00004117"/>
    </source>
</evidence>
<accession>S0EZL0</accession>
<keyword evidence="7" id="KW-1185">Reference proteome</keyword>
<evidence type="ECO:0000256" key="4">
    <source>
        <dbReference type="ARBA" id="ARBA00023143"/>
    </source>
</evidence>
<comment type="function">
    <text evidence="1 5">Assembles around the rod to form the L-ring and probably protects the motor/basal body from shearing forces during rotation.</text>
</comment>
<keyword evidence="4 5" id="KW-0975">Bacterial flagellum</keyword>
<dbReference type="AlphaFoldDB" id="S0EZL0"/>
<evidence type="ECO:0000313" key="6">
    <source>
        <dbReference type="EMBL" id="CCW35888.1"/>
    </source>
</evidence>
<evidence type="ECO:0000256" key="3">
    <source>
        <dbReference type="ARBA" id="ARBA00022729"/>
    </source>
</evidence>
<dbReference type="GO" id="GO:0009428">
    <property type="term" value="C:bacterial-type flagellum basal body, distal rod, P ring"/>
    <property type="evidence" value="ECO:0007669"/>
    <property type="project" value="InterPro"/>
</dbReference>
<keyword evidence="6" id="KW-0966">Cell projection</keyword>
<dbReference type="HOGENOM" id="CLU_045235_1_0_0"/>
<dbReference type="KEGG" id="ccz:CCALI_02081"/>
<comment type="subcellular location">
    <subcellularLocation>
        <location evidence="2 5">Bacterial flagellum basal body</location>
    </subcellularLocation>
</comment>
<dbReference type="PANTHER" id="PTHR30381:SF0">
    <property type="entry name" value="FLAGELLAR P-RING PROTEIN"/>
    <property type="match status" value="1"/>
</dbReference>
<comment type="similarity">
    <text evidence="5">Belongs to the FlgI family.</text>
</comment>
<dbReference type="HAMAP" id="MF_00416">
    <property type="entry name" value="FlgI"/>
    <property type="match status" value="1"/>
</dbReference>
<comment type="subunit">
    <text evidence="5">The basal body constitutes a major portion of the flagellar organelle and consists of four rings (L,P,S, and M) mounted on a central rod.</text>
</comment>
<dbReference type="GO" id="GO:0071973">
    <property type="term" value="P:bacterial-type flagellum-dependent cell motility"/>
    <property type="evidence" value="ECO:0007669"/>
    <property type="project" value="InterPro"/>
</dbReference>
<dbReference type="PRINTS" id="PR01010">
    <property type="entry name" value="FLGPRINGFLGI"/>
</dbReference>
<dbReference type="Proteomes" id="UP000014227">
    <property type="component" value="Chromosome I"/>
</dbReference>
<dbReference type="GO" id="GO:0030288">
    <property type="term" value="C:outer membrane-bounded periplasmic space"/>
    <property type="evidence" value="ECO:0007669"/>
    <property type="project" value="InterPro"/>
</dbReference>
<keyword evidence="3 5" id="KW-0732">Signal</keyword>
<dbReference type="NCBIfam" id="NF003676">
    <property type="entry name" value="PRK05303.1"/>
    <property type="match status" value="1"/>
</dbReference>
<dbReference type="InterPro" id="IPR001782">
    <property type="entry name" value="Flag_FlgI"/>
</dbReference>
<evidence type="ECO:0000256" key="5">
    <source>
        <dbReference type="HAMAP-Rule" id="MF_00416"/>
    </source>
</evidence>
<protein>
    <recommendedName>
        <fullName evidence="5">Flagellar P-ring protein</fullName>
    </recommendedName>
    <alternativeName>
        <fullName evidence="5">Basal body P-ring protein</fullName>
    </alternativeName>
</protein>
<dbReference type="PATRIC" id="fig|1303518.3.peg.2149"/>
<reference evidence="7" key="1">
    <citation type="submission" date="2013-03" db="EMBL/GenBank/DDBJ databases">
        <title>Genome sequence of Chthonomonas calidirosea, the first sequenced genome from the Armatimonadetes phylum (formally candidate division OP10).</title>
        <authorList>
            <person name="Lee K.C.Y."/>
            <person name="Morgan X.C."/>
            <person name="Dunfield P.F."/>
            <person name="Tamas I."/>
            <person name="Houghton K.M."/>
            <person name="Vyssotski M."/>
            <person name="Ryan J.L.J."/>
            <person name="Lagutin K."/>
            <person name="McDonald I.R."/>
            <person name="Stott M.B."/>
        </authorList>
    </citation>
    <scope>NUCLEOTIDE SEQUENCE [LARGE SCALE GENOMIC DNA]</scope>
    <source>
        <strain evidence="7">DSM 23976 / ICMP 18418 / T49</strain>
    </source>
</reference>
<sequence length="405" mass="41999" precursor="true">MARLIVLWVAGVMAFGLCTAAWADAPPSNAPAQNTLKPSAPTSAPAEATANAGFVPINGLTRVKDIANLQGVRGNQLIGYGLVVGLEGTGDGQTTQFTQASLVNMLRRFGIDVPASTVMVKNVAAVMVTADLPPFVKPGSRIDVVVSSMGDAKSLQGGTLLQTPLRAANGQIYAVAQGPISIGGFNYEAGGSKVQKNDVNVGRIPGGAYVEQAVPMSLSQDGTTLEFTLQSPDFTTASRMANAIRQQLNVSTLAEDGATVEVVVPNQWRQNLVGFISKVEEVTLTPDVVARIVVDERTGTVVIGGNVRLGTGAVAHGDINVEVSNTPVVVPPPPFSVNPPPATVVPLKSTQATEHGGQLAVIPQTTTVDQLVHALNALGVTPRDLIAILQGMRAAGMIQAEIDIQ</sequence>
<feature type="signal peptide" evidence="5">
    <location>
        <begin position="1"/>
        <end position="23"/>
    </location>
</feature>
<dbReference type="EMBL" id="HF951689">
    <property type="protein sequence ID" value="CCW35888.1"/>
    <property type="molecule type" value="Genomic_DNA"/>
</dbReference>
<feature type="chain" id="PRO_5009019887" description="Flagellar P-ring protein" evidence="5">
    <location>
        <begin position="24"/>
        <end position="405"/>
    </location>
</feature>
<dbReference type="Pfam" id="PF02119">
    <property type="entry name" value="FlgI"/>
    <property type="match status" value="1"/>
</dbReference>
<dbReference type="GO" id="GO:0005198">
    <property type="term" value="F:structural molecule activity"/>
    <property type="evidence" value="ECO:0007669"/>
    <property type="project" value="InterPro"/>
</dbReference>
<dbReference type="eggNOG" id="COG1706">
    <property type="taxonomic scope" value="Bacteria"/>
</dbReference>
<keyword evidence="6" id="KW-0969">Cilium</keyword>
<gene>
    <name evidence="5" type="primary">flgI</name>
    <name evidence="6" type="ORF">CCALI_02081</name>
</gene>
<organism evidence="6 7">
    <name type="scientific">Chthonomonas calidirosea (strain DSM 23976 / ICMP 18418 / T49)</name>
    <dbReference type="NCBI Taxonomy" id="1303518"/>
    <lineage>
        <taxon>Bacteria</taxon>
        <taxon>Bacillati</taxon>
        <taxon>Armatimonadota</taxon>
        <taxon>Chthonomonadia</taxon>
        <taxon>Chthonomonadales</taxon>
        <taxon>Chthonomonadaceae</taxon>
        <taxon>Chthonomonas</taxon>
    </lineage>
</organism>
<dbReference type="InParanoid" id="S0EZL0"/>